<gene>
    <name evidence="2" type="ORF">PPNO1_LOCUS7301</name>
</gene>
<accession>A0A9P1H7Z2</accession>
<feature type="compositionally biased region" description="Low complexity" evidence="1">
    <location>
        <begin position="147"/>
        <end position="159"/>
    </location>
</feature>
<name>A0A9P1H7Z2_9PEZI</name>
<evidence type="ECO:0000256" key="1">
    <source>
        <dbReference type="SAM" id="MobiDB-lite"/>
    </source>
</evidence>
<sequence>MLARTTPPQPFAPPHGRPGPTPLQELLLRDEELLVYVSADQQGSLDGSWIWGSGARPTPTPQGTGSSGNCLRSLEHRVGLSEDEAREWGGWDRLEASIKSLTGRGAIPTPTSATWAPPAMGGSMAAPIKPEGGGGGPVNLGPPPTPGTTTTTLATEGSPAETKQKNQGQERISIANII</sequence>
<protein>
    <submittedName>
        <fullName evidence="2">Uncharacterized protein</fullName>
    </submittedName>
</protein>
<feature type="region of interest" description="Disordered" evidence="1">
    <location>
        <begin position="103"/>
        <end position="178"/>
    </location>
</feature>
<comment type="caution">
    <text evidence="2">The sequence shown here is derived from an EMBL/GenBank/DDBJ whole genome shotgun (WGS) entry which is preliminary data.</text>
</comment>
<feature type="region of interest" description="Disordered" evidence="1">
    <location>
        <begin position="1"/>
        <end position="23"/>
    </location>
</feature>
<evidence type="ECO:0000313" key="3">
    <source>
        <dbReference type="Proteomes" id="UP000838763"/>
    </source>
</evidence>
<dbReference type="AlphaFoldDB" id="A0A9P1H7Z2"/>
<organism evidence="2 3">
    <name type="scientific">Parascedosporium putredinis</name>
    <dbReference type="NCBI Taxonomy" id="1442378"/>
    <lineage>
        <taxon>Eukaryota</taxon>
        <taxon>Fungi</taxon>
        <taxon>Dikarya</taxon>
        <taxon>Ascomycota</taxon>
        <taxon>Pezizomycotina</taxon>
        <taxon>Sordariomycetes</taxon>
        <taxon>Hypocreomycetidae</taxon>
        <taxon>Microascales</taxon>
        <taxon>Microascaceae</taxon>
        <taxon>Parascedosporium</taxon>
    </lineage>
</organism>
<dbReference type="Proteomes" id="UP000838763">
    <property type="component" value="Unassembled WGS sequence"/>
</dbReference>
<keyword evidence="3" id="KW-1185">Reference proteome</keyword>
<feature type="compositionally biased region" description="Low complexity" evidence="1">
    <location>
        <begin position="106"/>
        <end position="127"/>
    </location>
</feature>
<dbReference type="OrthoDB" id="2110361at2759"/>
<proteinExistence type="predicted"/>
<dbReference type="EMBL" id="CALLCH030000016">
    <property type="protein sequence ID" value="CAI4217698.1"/>
    <property type="molecule type" value="Genomic_DNA"/>
</dbReference>
<feature type="compositionally biased region" description="Pro residues" evidence="1">
    <location>
        <begin position="7"/>
        <end position="21"/>
    </location>
</feature>
<evidence type="ECO:0000313" key="2">
    <source>
        <dbReference type="EMBL" id="CAI4217698.1"/>
    </source>
</evidence>
<reference evidence="2" key="1">
    <citation type="submission" date="2022-11" db="EMBL/GenBank/DDBJ databases">
        <authorList>
            <person name="Scott C."/>
            <person name="Bruce N."/>
        </authorList>
    </citation>
    <scope>NUCLEOTIDE SEQUENCE</scope>
</reference>